<sequence length="68" mass="7929">MKIYDNFEQIDRDLQILELERKIEFEKMKMDIEDVKRSFSPITMVTNALGSIGKNALILKLTNKLIGK</sequence>
<dbReference type="Proteomes" id="UP000239532">
    <property type="component" value="Unassembled WGS sequence"/>
</dbReference>
<accession>A0A2S9WY44</accession>
<evidence type="ECO:0000313" key="2">
    <source>
        <dbReference type="Proteomes" id="UP000239532"/>
    </source>
</evidence>
<comment type="caution">
    <text evidence="1">The sequence shown here is derived from an EMBL/GenBank/DDBJ whole genome shotgun (WGS) entry which is preliminary data.</text>
</comment>
<gene>
    <name evidence="1" type="ORF">BST86_11985</name>
</gene>
<dbReference type="OrthoDB" id="1149272at2"/>
<dbReference type="InterPro" id="IPR046290">
    <property type="entry name" value="DUF6327"/>
</dbReference>
<evidence type="ECO:0000313" key="1">
    <source>
        <dbReference type="EMBL" id="PRP68398.1"/>
    </source>
</evidence>
<evidence type="ECO:0008006" key="3">
    <source>
        <dbReference type="Google" id="ProtNLM"/>
    </source>
</evidence>
<dbReference type="EMBL" id="MQUC01000003">
    <property type="protein sequence ID" value="PRP68398.1"/>
    <property type="molecule type" value="Genomic_DNA"/>
</dbReference>
<dbReference type="AlphaFoldDB" id="A0A2S9WY44"/>
<reference evidence="1 2" key="1">
    <citation type="submission" date="2016-11" db="EMBL/GenBank/DDBJ databases">
        <title>Trade-off between light-utilization and light-protection in marine flavobacteria.</title>
        <authorList>
            <person name="Kumagai Y."/>
        </authorList>
    </citation>
    <scope>NUCLEOTIDE SEQUENCE [LARGE SCALE GENOMIC DNA]</scope>
    <source>
        <strain evidence="1 2">JCM 17109</strain>
    </source>
</reference>
<protein>
    <recommendedName>
        <fullName evidence="3">Glutaminyl-tRNA synthetase</fullName>
    </recommendedName>
</protein>
<keyword evidence="2" id="KW-1185">Reference proteome</keyword>
<name>A0A2S9WY44_9FLAO</name>
<dbReference type="Pfam" id="PF19852">
    <property type="entry name" value="DUF6327"/>
    <property type="match status" value="1"/>
</dbReference>
<proteinExistence type="predicted"/>
<organism evidence="1 2">
    <name type="scientific">Nonlabens agnitus</name>
    <dbReference type="NCBI Taxonomy" id="870484"/>
    <lineage>
        <taxon>Bacteria</taxon>
        <taxon>Pseudomonadati</taxon>
        <taxon>Bacteroidota</taxon>
        <taxon>Flavobacteriia</taxon>
        <taxon>Flavobacteriales</taxon>
        <taxon>Flavobacteriaceae</taxon>
        <taxon>Nonlabens</taxon>
    </lineage>
</organism>